<evidence type="ECO:0000313" key="1">
    <source>
        <dbReference type="EMBL" id="JAH69923.1"/>
    </source>
</evidence>
<sequence length="49" mass="5846">MNLKCIFFVKFTAELVSFLNAFIQCATCIKEQMYKRFLFKNKTKNPLSF</sequence>
<protein>
    <submittedName>
        <fullName evidence="1">Uncharacterized protein</fullName>
    </submittedName>
</protein>
<dbReference type="AlphaFoldDB" id="A0A0E9UY72"/>
<accession>A0A0E9UY72</accession>
<reference evidence="1" key="2">
    <citation type="journal article" date="2015" name="Fish Shellfish Immunol.">
        <title>Early steps in the European eel (Anguilla anguilla)-Vibrio vulnificus interaction in the gills: Role of the RtxA13 toxin.</title>
        <authorList>
            <person name="Callol A."/>
            <person name="Pajuelo D."/>
            <person name="Ebbesson L."/>
            <person name="Teles M."/>
            <person name="MacKenzie S."/>
            <person name="Amaro C."/>
        </authorList>
    </citation>
    <scope>NUCLEOTIDE SEQUENCE</scope>
</reference>
<organism evidence="1">
    <name type="scientific">Anguilla anguilla</name>
    <name type="common">European freshwater eel</name>
    <name type="synonym">Muraena anguilla</name>
    <dbReference type="NCBI Taxonomy" id="7936"/>
    <lineage>
        <taxon>Eukaryota</taxon>
        <taxon>Metazoa</taxon>
        <taxon>Chordata</taxon>
        <taxon>Craniata</taxon>
        <taxon>Vertebrata</taxon>
        <taxon>Euteleostomi</taxon>
        <taxon>Actinopterygii</taxon>
        <taxon>Neopterygii</taxon>
        <taxon>Teleostei</taxon>
        <taxon>Anguilliformes</taxon>
        <taxon>Anguillidae</taxon>
        <taxon>Anguilla</taxon>
    </lineage>
</organism>
<reference evidence="1" key="1">
    <citation type="submission" date="2014-11" db="EMBL/GenBank/DDBJ databases">
        <authorList>
            <person name="Amaro Gonzalez C."/>
        </authorList>
    </citation>
    <scope>NUCLEOTIDE SEQUENCE</scope>
</reference>
<dbReference type="EMBL" id="GBXM01038654">
    <property type="protein sequence ID" value="JAH69923.1"/>
    <property type="molecule type" value="Transcribed_RNA"/>
</dbReference>
<name>A0A0E9UY72_ANGAN</name>
<proteinExistence type="predicted"/>